<keyword evidence="2" id="KW-1185">Reference proteome</keyword>
<name>A0A4Y2CTL3_ARAVE</name>
<dbReference type="GO" id="GO:0003676">
    <property type="term" value="F:nucleic acid binding"/>
    <property type="evidence" value="ECO:0007669"/>
    <property type="project" value="InterPro"/>
</dbReference>
<reference evidence="1 2" key="1">
    <citation type="journal article" date="2019" name="Sci. Rep.">
        <title>Orb-weaving spider Araneus ventricosus genome elucidates the spidroin gene catalogue.</title>
        <authorList>
            <person name="Kono N."/>
            <person name="Nakamura H."/>
            <person name="Ohtoshi R."/>
            <person name="Moran D.A.P."/>
            <person name="Shinohara A."/>
            <person name="Yoshida Y."/>
            <person name="Fujiwara M."/>
            <person name="Mori M."/>
            <person name="Tomita M."/>
            <person name="Arakawa K."/>
        </authorList>
    </citation>
    <scope>NUCLEOTIDE SEQUENCE [LARGE SCALE GENOMIC DNA]</scope>
</reference>
<dbReference type="Proteomes" id="UP000499080">
    <property type="component" value="Unassembled WGS sequence"/>
</dbReference>
<dbReference type="OrthoDB" id="10006939at2759"/>
<comment type="caution">
    <text evidence="1">The sequence shown here is derived from an EMBL/GenBank/DDBJ whole genome shotgun (WGS) entry which is preliminary data.</text>
</comment>
<dbReference type="PANTHER" id="PTHR46060">
    <property type="entry name" value="MARINER MOS1 TRANSPOSASE-LIKE PROTEIN"/>
    <property type="match status" value="1"/>
</dbReference>
<protein>
    <recommendedName>
        <fullName evidence="3">Tc1-like transposase DDE domain-containing protein</fullName>
    </recommendedName>
</protein>
<dbReference type="AlphaFoldDB" id="A0A4Y2CTL3"/>
<organism evidence="1 2">
    <name type="scientific">Araneus ventricosus</name>
    <name type="common">Orbweaver spider</name>
    <name type="synonym">Epeira ventricosa</name>
    <dbReference type="NCBI Taxonomy" id="182803"/>
    <lineage>
        <taxon>Eukaryota</taxon>
        <taxon>Metazoa</taxon>
        <taxon>Ecdysozoa</taxon>
        <taxon>Arthropoda</taxon>
        <taxon>Chelicerata</taxon>
        <taxon>Arachnida</taxon>
        <taxon>Araneae</taxon>
        <taxon>Araneomorphae</taxon>
        <taxon>Entelegynae</taxon>
        <taxon>Araneoidea</taxon>
        <taxon>Araneidae</taxon>
        <taxon>Araneus</taxon>
    </lineage>
</organism>
<evidence type="ECO:0000313" key="1">
    <source>
        <dbReference type="EMBL" id="GBM06605.1"/>
    </source>
</evidence>
<accession>A0A4Y2CTL3</accession>
<dbReference type="InterPro" id="IPR036397">
    <property type="entry name" value="RNaseH_sf"/>
</dbReference>
<dbReference type="PANTHER" id="PTHR46060:SF3">
    <property type="entry name" value="PROTEIN GVQW3"/>
    <property type="match status" value="1"/>
</dbReference>
<dbReference type="Gene3D" id="3.30.420.10">
    <property type="entry name" value="Ribonuclease H-like superfamily/Ribonuclease H"/>
    <property type="match status" value="1"/>
</dbReference>
<dbReference type="InterPro" id="IPR052709">
    <property type="entry name" value="Transposase-MT_Hybrid"/>
</dbReference>
<evidence type="ECO:0000313" key="2">
    <source>
        <dbReference type="Proteomes" id="UP000499080"/>
    </source>
</evidence>
<sequence length="297" mass="34370">MTSKRDPPTQAKALNVSQQVVSYQIKHTLKQKCDKKSKCRYLNERSVQTRKQRSCNVHSTRFSVRTDGDSSLKRMNLGSILSYTNAKSKVQYLSRNQKRRDLTPSTTAPHPKSVMVWMGISTNGVTKSQFVQPGTKIDLQYYIQKILNPFLKEGCLRLHSNGYAVFHQDSAPSHEFRVTQKFLTDQQVQFLRPQQWMPNSPDAAPCDYLIWVHLKNKLNKRRVSTLRDLQKAIREEVKKIPQEMILRALKSWPSVVDKSIMPKVDIWRSITESVQSLLEIKTFKNDPYTFLLPCSAL</sequence>
<gene>
    <name evidence="1" type="ORF">AVEN_220041_1</name>
</gene>
<dbReference type="EMBL" id="BGPR01000231">
    <property type="protein sequence ID" value="GBM06605.1"/>
    <property type="molecule type" value="Genomic_DNA"/>
</dbReference>
<proteinExistence type="predicted"/>
<evidence type="ECO:0008006" key="3">
    <source>
        <dbReference type="Google" id="ProtNLM"/>
    </source>
</evidence>